<reference evidence="3" key="1">
    <citation type="journal article" date="2021" name="PeerJ">
        <title>Extensive microbial diversity within the chicken gut microbiome revealed by metagenomics and culture.</title>
        <authorList>
            <person name="Gilroy R."/>
            <person name="Ravi A."/>
            <person name="Getino M."/>
            <person name="Pursley I."/>
            <person name="Horton D.L."/>
            <person name="Alikhan N.F."/>
            <person name="Baker D."/>
            <person name="Gharbi K."/>
            <person name="Hall N."/>
            <person name="Watson M."/>
            <person name="Adriaenssens E.M."/>
            <person name="Foster-Nyarko E."/>
            <person name="Jarju S."/>
            <person name="Secka A."/>
            <person name="Antonio M."/>
            <person name="Oren A."/>
            <person name="Chaudhuri R.R."/>
            <person name="La Ragione R."/>
            <person name="Hildebrand F."/>
            <person name="Pallen M.J."/>
        </authorList>
    </citation>
    <scope>NUCLEOTIDE SEQUENCE</scope>
    <source>
        <strain evidence="3">421</strain>
    </source>
</reference>
<evidence type="ECO:0000313" key="3">
    <source>
        <dbReference type="EMBL" id="HIW86634.1"/>
    </source>
</evidence>
<accession>A0A9D1RFA7</accession>
<name>A0A9D1RFA7_9FIRM</name>
<gene>
    <name evidence="3" type="ORF">IAA48_09090</name>
</gene>
<dbReference type="Proteomes" id="UP000824205">
    <property type="component" value="Unassembled WGS sequence"/>
</dbReference>
<feature type="domain" description="DUF4830" evidence="2">
    <location>
        <begin position="57"/>
        <end position="139"/>
    </location>
</feature>
<keyword evidence="1" id="KW-1133">Transmembrane helix</keyword>
<dbReference type="InterPro" id="IPR032257">
    <property type="entry name" value="DUF4830"/>
</dbReference>
<dbReference type="Pfam" id="PF16112">
    <property type="entry name" value="DUF4830"/>
    <property type="match status" value="1"/>
</dbReference>
<comment type="caution">
    <text evidence="3">The sequence shown here is derived from an EMBL/GenBank/DDBJ whole genome shotgun (WGS) entry which is preliminary data.</text>
</comment>
<evidence type="ECO:0000313" key="4">
    <source>
        <dbReference type="Proteomes" id="UP000824205"/>
    </source>
</evidence>
<sequence length="156" mass="17727">MKMFTLRLKPKTIFGLILILAGVIVIAITFFSNHAALSRPASDSIALETDEQREQYLTSLGWEFNIPCEERRVQIPQEFNDTYTQYNEIQKQQGFDLEDYKGQTATVYTYNITNYEGFENRDCVFANLLVCGGVLIGGDICSTSLQDGFVQTLQKE</sequence>
<reference evidence="3" key="2">
    <citation type="submission" date="2021-04" db="EMBL/GenBank/DDBJ databases">
        <authorList>
            <person name="Gilroy R."/>
        </authorList>
    </citation>
    <scope>NUCLEOTIDE SEQUENCE</scope>
    <source>
        <strain evidence="3">421</strain>
    </source>
</reference>
<organism evidence="3 4">
    <name type="scientific">Candidatus Eubacterium faecipullorum</name>
    <dbReference type="NCBI Taxonomy" id="2838571"/>
    <lineage>
        <taxon>Bacteria</taxon>
        <taxon>Bacillati</taxon>
        <taxon>Bacillota</taxon>
        <taxon>Clostridia</taxon>
        <taxon>Eubacteriales</taxon>
        <taxon>Eubacteriaceae</taxon>
        <taxon>Eubacterium</taxon>
    </lineage>
</organism>
<keyword evidence="1" id="KW-0812">Transmembrane</keyword>
<feature type="transmembrane region" description="Helical" evidence="1">
    <location>
        <begin position="12"/>
        <end position="31"/>
    </location>
</feature>
<protein>
    <submittedName>
        <fullName evidence="3">DUF4830 domain-containing protein</fullName>
    </submittedName>
</protein>
<proteinExistence type="predicted"/>
<evidence type="ECO:0000256" key="1">
    <source>
        <dbReference type="SAM" id="Phobius"/>
    </source>
</evidence>
<dbReference type="EMBL" id="DXGE01000037">
    <property type="protein sequence ID" value="HIW86634.1"/>
    <property type="molecule type" value="Genomic_DNA"/>
</dbReference>
<dbReference type="AlphaFoldDB" id="A0A9D1RFA7"/>
<evidence type="ECO:0000259" key="2">
    <source>
        <dbReference type="Pfam" id="PF16112"/>
    </source>
</evidence>
<keyword evidence="1" id="KW-0472">Membrane</keyword>